<sequence length="256" mass="28795">MSARDDRPTIARPSLVTLALKRALDVVGSALGLVILSMIFLIVAIAIKRDSPGPVFFRQDRVGRDGREFRIYKFRSMGVRRAAGDTALTVRADKRVTRVGAVLRKTKLDELPQLINVLFGDMSLVGPRPEVPEFMKFYSSEQRAIILSVRPGMTDYAAILFRDESSLLDRDDDPVILYRHKIMPIKFGYYERYCREIGLLNDLRIILTTVMLLAGGRVPRWFGIESELKIASVPSSKGRDITKAPDIPASTRSKPE</sequence>
<dbReference type="EMBL" id="JBHSJF010000006">
    <property type="protein sequence ID" value="MFC5068621.1"/>
    <property type="molecule type" value="Genomic_DNA"/>
</dbReference>
<evidence type="ECO:0000313" key="7">
    <source>
        <dbReference type="Proteomes" id="UP001595796"/>
    </source>
</evidence>
<keyword evidence="2" id="KW-0270">Exopolysaccharide synthesis</keyword>
<dbReference type="GO" id="GO:0016740">
    <property type="term" value="F:transferase activity"/>
    <property type="evidence" value="ECO:0007669"/>
    <property type="project" value="UniProtKB-KW"/>
</dbReference>
<feature type="region of interest" description="Disordered" evidence="3">
    <location>
        <begin position="234"/>
        <end position="256"/>
    </location>
</feature>
<accession>A0ABV9Z732</accession>
<keyword evidence="4" id="KW-0812">Transmembrane</keyword>
<evidence type="ECO:0000313" key="6">
    <source>
        <dbReference type="EMBL" id="MFC5068621.1"/>
    </source>
</evidence>
<reference evidence="7" key="1">
    <citation type="journal article" date="2019" name="Int. J. Syst. Evol. Microbiol.">
        <title>The Global Catalogue of Microorganisms (GCM) 10K type strain sequencing project: providing services to taxonomists for standard genome sequencing and annotation.</title>
        <authorList>
            <consortium name="The Broad Institute Genomics Platform"/>
            <consortium name="The Broad Institute Genome Sequencing Center for Infectious Disease"/>
            <person name="Wu L."/>
            <person name="Ma J."/>
        </authorList>
    </citation>
    <scope>NUCLEOTIDE SEQUENCE [LARGE SCALE GENOMIC DNA]</scope>
    <source>
        <strain evidence="7">CGMCC 1.16444</strain>
    </source>
</reference>
<dbReference type="EC" id="2.7.8.-" evidence="6"/>
<name>A0ABV9Z732_9HYPH</name>
<keyword evidence="6" id="KW-0808">Transferase</keyword>
<dbReference type="RefSeq" id="WP_114956174.1">
    <property type="nucleotide sequence ID" value="NZ_JBHSJF010000006.1"/>
</dbReference>
<keyword evidence="4" id="KW-0472">Membrane</keyword>
<comment type="caution">
    <text evidence="6">The sequence shown here is derived from an EMBL/GenBank/DDBJ whole genome shotgun (WGS) entry which is preliminary data.</text>
</comment>
<organism evidence="6 7">
    <name type="scientific">Flaviflagellibacter deserti</name>
    <dbReference type="NCBI Taxonomy" id="2267266"/>
    <lineage>
        <taxon>Bacteria</taxon>
        <taxon>Pseudomonadati</taxon>
        <taxon>Pseudomonadota</taxon>
        <taxon>Alphaproteobacteria</taxon>
        <taxon>Hyphomicrobiales</taxon>
        <taxon>Flaviflagellibacter</taxon>
    </lineage>
</organism>
<keyword evidence="4" id="KW-1133">Transmembrane helix</keyword>
<dbReference type="Pfam" id="PF02397">
    <property type="entry name" value="Bac_transf"/>
    <property type="match status" value="1"/>
</dbReference>
<dbReference type="PANTHER" id="PTHR30576">
    <property type="entry name" value="COLANIC BIOSYNTHESIS UDP-GLUCOSE LIPID CARRIER TRANSFERASE"/>
    <property type="match status" value="1"/>
</dbReference>
<dbReference type="InterPro" id="IPR003362">
    <property type="entry name" value="Bact_transf"/>
</dbReference>
<evidence type="ECO:0000256" key="4">
    <source>
        <dbReference type="SAM" id="Phobius"/>
    </source>
</evidence>
<evidence type="ECO:0000256" key="2">
    <source>
        <dbReference type="ARBA" id="ARBA00023169"/>
    </source>
</evidence>
<evidence type="ECO:0000256" key="1">
    <source>
        <dbReference type="ARBA" id="ARBA00006464"/>
    </source>
</evidence>
<protein>
    <submittedName>
        <fullName evidence="6">Sugar transferase</fullName>
        <ecNumber evidence="6">2.7.8.-</ecNumber>
    </submittedName>
</protein>
<comment type="similarity">
    <text evidence="1">Belongs to the bacterial sugar transferase family.</text>
</comment>
<keyword evidence="7" id="KW-1185">Reference proteome</keyword>
<proteinExistence type="inferred from homology"/>
<evidence type="ECO:0000259" key="5">
    <source>
        <dbReference type="Pfam" id="PF02397"/>
    </source>
</evidence>
<gene>
    <name evidence="6" type="ORF">ACFPFW_11435</name>
</gene>
<dbReference type="PANTHER" id="PTHR30576:SF20">
    <property type="entry name" value="QUINOVOSAMINEPHOSPHOTRANSFERAE-RELATED"/>
    <property type="match status" value="1"/>
</dbReference>
<feature type="transmembrane region" description="Helical" evidence="4">
    <location>
        <begin position="26"/>
        <end position="47"/>
    </location>
</feature>
<dbReference type="Proteomes" id="UP001595796">
    <property type="component" value="Unassembled WGS sequence"/>
</dbReference>
<evidence type="ECO:0000256" key="3">
    <source>
        <dbReference type="SAM" id="MobiDB-lite"/>
    </source>
</evidence>
<feature type="domain" description="Bacterial sugar transferase" evidence="5">
    <location>
        <begin position="21"/>
        <end position="211"/>
    </location>
</feature>